<dbReference type="InterPro" id="IPR036640">
    <property type="entry name" value="ABC1_TM_sf"/>
</dbReference>
<dbReference type="EMBL" id="CAJZBQ010000014">
    <property type="protein sequence ID" value="CAG9315748.1"/>
    <property type="molecule type" value="Genomic_DNA"/>
</dbReference>
<feature type="transmembrane region" description="Helical" evidence="6">
    <location>
        <begin position="163"/>
        <end position="181"/>
    </location>
</feature>
<protein>
    <recommendedName>
        <fullName evidence="7">ABC transmembrane type-1 domain-containing protein</fullName>
    </recommendedName>
</protein>
<evidence type="ECO:0000256" key="5">
    <source>
        <dbReference type="SAM" id="MobiDB-lite"/>
    </source>
</evidence>
<dbReference type="Gene3D" id="1.20.1560.10">
    <property type="entry name" value="ABC transporter type 1, transmembrane domain"/>
    <property type="match status" value="1"/>
</dbReference>
<comment type="subcellular location">
    <subcellularLocation>
        <location evidence="1">Membrane</location>
        <topology evidence="1">Multi-pass membrane protein</topology>
    </subcellularLocation>
</comment>
<keyword evidence="4 6" id="KW-0472">Membrane</keyword>
<dbReference type="PROSITE" id="PS50929">
    <property type="entry name" value="ABC_TM1F"/>
    <property type="match status" value="1"/>
</dbReference>
<organism evidence="8 9">
    <name type="scientific">Blepharisma stoltei</name>
    <dbReference type="NCBI Taxonomy" id="1481888"/>
    <lineage>
        <taxon>Eukaryota</taxon>
        <taxon>Sar</taxon>
        <taxon>Alveolata</taxon>
        <taxon>Ciliophora</taxon>
        <taxon>Postciliodesmatophora</taxon>
        <taxon>Heterotrichea</taxon>
        <taxon>Heterotrichida</taxon>
        <taxon>Blepharismidae</taxon>
        <taxon>Blepharisma</taxon>
    </lineage>
</organism>
<gene>
    <name evidence="8" type="ORF">BSTOLATCC_MIC14498</name>
</gene>
<dbReference type="SUPFAM" id="SSF90123">
    <property type="entry name" value="ABC transporter transmembrane region"/>
    <property type="match status" value="1"/>
</dbReference>
<evidence type="ECO:0000313" key="8">
    <source>
        <dbReference type="EMBL" id="CAG9315748.1"/>
    </source>
</evidence>
<feature type="domain" description="ABC transmembrane type-1" evidence="7">
    <location>
        <begin position="44"/>
        <end position="338"/>
    </location>
</feature>
<dbReference type="GO" id="GO:0140359">
    <property type="term" value="F:ABC-type transporter activity"/>
    <property type="evidence" value="ECO:0007669"/>
    <property type="project" value="InterPro"/>
</dbReference>
<evidence type="ECO:0000256" key="4">
    <source>
        <dbReference type="ARBA" id="ARBA00023136"/>
    </source>
</evidence>
<evidence type="ECO:0000256" key="3">
    <source>
        <dbReference type="ARBA" id="ARBA00022989"/>
    </source>
</evidence>
<keyword evidence="3 6" id="KW-1133">Transmembrane helix</keyword>
<dbReference type="GO" id="GO:0005524">
    <property type="term" value="F:ATP binding"/>
    <property type="evidence" value="ECO:0007669"/>
    <property type="project" value="InterPro"/>
</dbReference>
<accession>A0AAU9IQJ8</accession>
<feature type="transmembrane region" description="Helical" evidence="6">
    <location>
        <begin position="187"/>
        <end position="205"/>
    </location>
</feature>
<evidence type="ECO:0000259" key="7">
    <source>
        <dbReference type="PROSITE" id="PS50929"/>
    </source>
</evidence>
<keyword evidence="9" id="KW-1185">Reference proteome</keyword>
<dbReference type="PANTHER" id="PTHR24222:SF76">
    <property type="entry name" value="MYCOBACTIN IMPORT ATP-BINDING_PERMEASE PROTEIN IRTB"/>
    <property type="match status" value="1"/>
</dbReference>
<sequence length="344" mass="38593">MGKTEHMEEADWLNSKDTKPGPNQKSSFRGLYTYARPFDYFLIAIGCFSSLTMGAVQPLFYIFMGSFFGGMEGDKSVQEFYDNAKIVCYELVACAIIFAVTGYLSVMCFVNVGAKQAFYFRQQYFKSIMNSDPSWFDLRQVAEIPQSLAHETLMIERATGDKLVILLYTFGMILSAFIIAIIEGTQMTLFCLLFCPTIIGGFFLTNNGLEQNAKIVDTSYKKASGIAEEALEEIKTVTTLNGQKHERQKYLEAIKESQKSMFSAGLRTGLGTALGMCSFVVMNGVAFIIGAWFINKNEYDWVLNEPYDVTKTITVMWVSLMAFDNISLCVPCIMLITHSHNSGR</sequence>
<reference evidence="8" key="1">
    <citation type="submission" date="2021-09" db="EMBL/GenBank/DDBJ databases">
        <authorList>
            <consortium name="AG Swart"/>
            <person name="Singh M."/>
            <person name="Singh A."/>
            <person name="Seah K."/>
            <person name="Emmerich C."/>
        </authorList>
    </citation>
    <scope>NUCLEOTIDE SEQUENCE</scope>
    <source>
        <strain evidence="8">ATCC30299</strain>
    </source>
</reference>
<dbReference type="Proteomes" id="UP001162131">
    <property type="component" value="Unassembled WGS sequence"/>
</dbReference>
<feature type="transmembrane region" description="Helical" evidence="6">
    <location>
        <begin position="314"/>
        <end position="336"/>
    </location>
</feature>
<name>A0AAU9IQJ8_9CILI</name>
<evidence type="ECO:0000256" key="6">
    <source>
        <dbReference type="SAM" id="Phobius"/>
    </source>
</evidence>
<feature type="region of interest" description="Disordered" evidence="5">
    <location>
        <begin position="1"/>
        <end position="24"/>
    </location>
</feature>
<dbReference type="GO" id="GO:0005886">
    <property type="term" value="C:plasma membrane"/>
    <property type="evidence" value="ECO:0007669"/>
    <property type="project" value="TreeGrafter"/>
</dbReference>
<dbReference type="InterPro" id="IPR039421">
    <property type="entry name" value="Type_1_exporter"/>
</dbReference>
<dbReference type="Pfam" id="PF00664">
    <property type="entry name" value="ABC_membrane"/>
    <property type="match status" value="1"/>
</dbReference>
<evidence type="ECO:0000313" key="9">
    <source>
        <dbReference type="Proteomes" id="UP001162131"/>
    </source>
</evidence>
<feature type="transmembrane region" description="Helical" evidence="6">
    <location>
        <begin position="40"/>
        <end position="64"/>
    </location>
</feature>
<feature type="compositionally biased region" description="Basic and acidic residues" evidence="5">
    <location>
        <begin position="1"/>
        <end position="19"/>
    </location>
</feature>
<evidence type="ECO:0000256" key="1">
    <source>
        <dbReference type="ARBA" id="ARBA00004141"/>
    </source>
</evidence>
<feature type="transmembrane region" description="Helical" evidence="6">
    <location>
        <begin position="84"/>
        <end position="112"/>
    </location>
</feature>
<dbReference type="PANTHER" id="PTHR24222">
    <property type="entry name" value="ABC TRANSPORTER B FAMILY"/>
    <property type="match status" value="1"/>
</dbReference>
<evidence type="ECO:0000256" key="2">
    <source>
        <dbReference type="ARBA" id="ARBA00022692"/>
    </source>
</evidence>
<comment type="caution">
    <text evidence="8">The sequence shown here is derived from an EMBL/GenBank/DDBJ whole genome shotgun (WGS) entry which is preliminary data.</text>
</comment>
<feature type="transmembrane region" description="Helical" evidence="6">
    <location>
        <begin position="269"/>
        <end position="294"/>
    </location>
</feature>
<dbReference type="AlphaFoldDB" id="A0AAU9IQJ8"/>
<dbReference type="CDD" id="cd18577">
    <property type="entry name" value="ABC_6TM_Pgp_ABCB1_D1_like"/>
    <property type="match status" value="1"/>
</dbReference>
<proteinExistence type="predicted"/>
<keyword evidence="2 6" id="KW-0812">Transmembrane</keyword>
<dbReference type="InterPro" id="IPR011527">
    <property type="entry name" value="ABC1_TM_dom"/>
</dbReference>